<dbReference type="Proteomes" id="UP000259864">
    <property type="component" value="Chromosome 1"/>
</dbReference>
<dbReference type="GO" id="GO:0005886">
    <property type="term" value="C:plasma membrane"/>
    <property type="evidence" value="ECO:0007669"/>
    <property type="project" value="UniProtKB-SubCell"/>
</dbReference>
<gene>
    <name evidence="8" type="ORF">NCTC10135_00123</name>
</gene>
<name>A0A3B0NXV9_9BACT</name>
<feature type="transmembrane region" description="Helical" evidence="6">
    <location>
        <begin position="12"/>
        <end position="37"/>
    </location>
</feature>
<dbReference type="Gene3D" id="1.20.1560.10">
    <property type="entry name" value="ABC transporter type 1, transmembrane domain"/>
    <property type="match status" value="1"/>
</dbReference>
<organism evidence="8 9">
    <name type="scientific">Metamycoplasma alkalescens</name>
    <dbReference type="NCBI Taxonomy" id="45363"/>
    <lineage>
        <taxon>Bacteria</taxon>
        <taxon>Bacillati</taxon>
        <taxon>Mycoplasmatota</taxon>
        <taxon>Mycoplasmoidales</taxon>
        <taxon>Metamycoplasmataceae</taxon>
        <taxon>Metamycoplasma</taxon>
    </lineage>
</organism>
<evidence type="ECO:0000256" key="2">
    <source>
        <dbReference type="ARBA" id="ARBA00005417"/>
    </source>
</evidence>
<feature type="transmembrane region" description="Helical" evidence="6">
    <location>
        <begin position="85"/>
        <end position="110"/>
    </location>
</feature>
<comment type="similarity">
    <text evidence="2">Belongs to the ABC transporter superfamily.</text>
</comment>
<dbReference type="GO" id="GO:0005524">
    <property type="term" value="F:ATP binding"/>
    <property type="evidence" value="ECO:0007669"/>
    <property type="project" value="InterPro"/>
</dbReference>
<dbReference type="KEGG" id="mala:NCTC10135_00123"/>
<dbReference type="InterPro" id="IPR011527">
    <property type="entry name" value="ABC1_TM_dom"/>
</dbReference>
<evidence type="ECO:0000256" key="4">
    <source>
        <dbReference type="ARBA" id="ARBA00022989"/>
    </source>
</evidence>
<feature type="domain" description="ABC transmembrane type-1" evidence="7">
    <location>
        <begin position="17"/>
        <end position="121"/>
    </location>
</feature>
<evidence type="ECO:0000259" key="7">
    <source>
        <dbReference type="PROSITE" id="PS50929"/>
    </source>
</evidence>
<evidence type="ECO:0000256" key="1">
    <source>
        <dbReference type="ARBA" id="ARBA00004651"/>
    </source>
</evidence>
<evidence type="ECO:0000313" key="8">
    <source>
        <dbReference type="EMBL" id="SYV89632.1"/>
    </source>
</evidence>
<sequence length="121" mass="13686">MLRLFKYMSNKLKMLSLLTIVFTIVQVIAFLFIPIFIGQITSLISQKIFLKANNIPFETFTSSVRILRMFTVEGTIPESLKYFSIYFAIALIIGSSSTLFGSILGSYVSVAGAKQIREKLW</sequence>
<evidence type="ECO:0000256" key="5">
    <source>
        <dbReference type="ARBA" id="ARBA00023136"/>
    </source>
</evidence>
<evidence type="ECO:0000313" key="9">
    <source>
        <dbReference type="Proteomes" id="UP000259864"/>
    </source>
</evidence>
<dbReference type="EMBL" id="LS991949">
    <property type="protein sequence ID" value="SYV89632.1"/>
    <property type="molecule type" value="Genomic_DNA"/>
</dbReference>
<evidence type="ECO:0000256" key="3">
    <source>
        <dbReference type="ARBA" id="ARBA00022692"/>
    </source>
</evidence>
<reference evidence="9" key="1">
    <citation type="submission" date="2018-06" db="EMBL/GenBank/DDBJ databases">
        <authorList>
            <consortium name="Pathogen Informatics"/>
        </authorList>
    </citation>
    <scope>NUCLEOTIDE SEQUENCE [LARGE SCALE GENOMIC DNA]</scope>
    <source>
        <strain evidence="9">NCTC10135</strain>
    </source>
</reference>
<proteinExistence type="inferred from homology"/>
<keyword evidence="5 6" id="KW-0472">Membrane</keyword>
<feature type="non-terminal residue" evidence="8">
    <location>
        <position position="121"/>
    </location>
</feature>
<dbReference type="SUPFAM" id="SSF90123">
    <property type="entry name" value="ABC transporter transmembrane region"/>
    <property type="match status" value="1"/>
</dbReference>
<protein>
    <recommendedName>
        <fullName evidence="7">ABC transmembrane type-1 domain-containing protein</fullName>
    </recommendedName>
</protein>
<keyword evidence="3 6" id="KW-0812">Transmembrane</keyword>
<comment type="subcellular location">
    <subcellularLocation>
        <location evidence="1">Cell membrane</location>
        <topology evidence="1">Multi-pass membrane protein</topology>
    </subcellularLocation>
</comment>
<dbReference type="AlphaFoldDB" id="A0A3B0NXV9"/>
<dbReference type="PROSITE" id="PS50929">
    <property type="entry name" value="ABC_TM1F"/>
    <property type="match status" value="1"/>
</dbReference>
<keyword evidence="4 6" id="KW-1133">Transmembrane helix</keyword>
<dbReference type="InterPro" id="IPR036640">
    <property type="entry name" value="ABC1_TM_sf"/>
</dbReference>
<dbReference type="GO" id="GO:0140359">
    <property type="term" value="F:ABC-type transporter activity"/>
    <property type="evidence" value="ECO:0007669"/>
    <property type="project" value="InterPro"/>
</dbReference>
<accession>A0A3B0NXV9</accession>
<evidence type="ECO:0000256" key="6">
    <source>
        <dbReference type="SAM" id="Phobius"/>
    </source>
</evidence>